<dbReference type="Gene3D" id="3.30.420.300">
    <property type="entry name" value="2-keto-3-deoxy-galactonokinase, substrate binding domain"/>
    <property type="match status" value="1"/>
</dbReference>
<dbReference type="AlphaFoldDB" id="A0A840L624"/>
<proteinExistence type="predicted"/>
<sequence>MNTIGVDWGSSNRRAYWLDAQGCLLAQRQDAAGVLATPPGGQRDFAAELQSLIGDWRAQAPAQVWLSGMVGSRSGWQEAPYLPLPCHLHGLGEAATPLAADPQIRLLPGLCQRPPLGPHDVMRGEETQLLGAWRLRPQNGWVLLPGTHSKWAQVENGRVLTMHSAMTGELFALLRRHSCLSAVAGGDEPPAPIPAHESAFDEGLQWAREGGGLAQLFRLRAQALLTDEPQPPAEVAARLSGLLIGLELQARQIHSASLVAAPGLAHWYTRAAARQGLTLHALDPDQCLVAALQALQTPTETSP</sequence>
<gene>
    <name evidence="1" type="ORF">HNP55_002163</name>
</gene>
<dbReference type="Pfam" id="PF05035">
    <property type="entry name" value="DGOK"/>
    <property type="match status" value="1"/>
</dbReference>
<evidence type="ECO:0000313" key="1">
    <source>
        <dbReference type="EMBL" id="MBB4843640.1"/>
    </source>
</evidence>
<dbReference type="RefSeq" id="WP_184299104.1">
    <property type="nucleotide sequence ID" value="NZ_JACHLP010000004.1"/>
</dbReference>
<dbReference type="Proteomes" id="UP000562027">
    <property type="component" value="Unassembled WGS sequence"/>
</dbReference>
<reference evidence="1 2" key="1">
    <citation type="submission" date="2020-08" db="EMBL/GenBank/DDBJ databases">
        <title>Functional genomics of gut bacteria from endangered species of beetles.</title>
        <authorList>
            <person name="Carlos-Shanley C."/>
        </authorList>
    </citation>
    <scope>NUCLEOTIDE SEQUENCE [LARGE SCALE GENOMIC DNA]</scope>
    <source>
        <strain evidence="1 2">S00239</strain>
    </source>
</reference>
<dbReference type="EC" id="2.7.1.58" evidence="1"/>
<name>A0A840L624_9BURK</name>
<accession>A0A840L624</accession>
<dbReference type="Gene3D" id="3.30.420.310">
    <property type="entry name" value="2-keto-3-deoxy-galactonokinase, C-terminal domain"/>
    <property type="match status" value="1"/>
</dbReference>
<dbReference type="GO" id="GO:0008671">
    <property type="term" value="F:2-dehydro-3-deoxygalactonokinase activity"/>
    <property type="evidence" value="ECO:0007669"/>
    <property type="project" value="UniProtKB-EC"/>
</dbReference>
<dbReference type="InterPro" id="IPR042258">
    <property type="entry name" value="DGOK_N"/>
</dbReference>
<comment type="caution">
    <text evidence="1">The sequence shown here is derived from an EMBL/GenBank/DDBJ whole genome shotgun (WGS) entry which is preliminary data.</text>
</comment>
<dbReference type="InterPro" id="IPR007729">
    <property type="entry name" value="DGOK"/>
</dbReference>
<organism evidence="1 2">
    <name type="scientific">Roseateles oligotrophus</name>
    <dbReference type="NCBI Taxonomy" id="1769250"/>
    <lineage>
        <taxon>Bacteria</taxon>
        <taxon>Pseudomonadati</taxon>
        <taxon>Pseudomonadota</taxon>
        <taxon>Betaproteobacteria</taxon>
        <taxon>Burkholderiales</taxon>
        <taxon>Sphaerotilaceae</taxon>
        <taxon>Roseateles</taxon>
    </lineage>
</organism>
<keyword evidence="1" id="KW-0418">Kinase</keyword>
<dbReference type="EMBL" id="JACHLP010000004">
    <property type="protein sequence ID" value="MBB4843640.1"/>
    <property type="molecule type" value="Genomic_DNA"/>
</dbReference>
<dbReference type="InterPro" id="IPR042257">
    <property type="entry name" value="DGOK_C"/>
</dbReference>
<keyword evidence="1" id="KW-0808">Transferase</keyword>
<dbReference type="GO" id="GO:0034194">
    <property type="term" value="P:D-galactonate catabolic process"/>
    <property type="evidence" value="ECO:0007669"/>
    <property type="project" value="InterPro"/>
</dbReference>
<protein>
    <submittedName>
        <fullName evidence="1">2-dehydro-3-deoxygalactonokinase</fullName>
        <ecNumber evidence="1">2.7.1.58</ecNumber>
    </submittedName>
</protein>
<evidence type="ECO:0000313" key="2">
    <source>
        <dbReference type="Proteomes" id="UP000562027"/>
    </source>
</evidence>
<keyword evidence="2" id="KW-1185">Reference proteome</keyword>